<protein>
    <submittedName>
        <fullName evidence="4">FMN reductase</fullName>
    </submittedName>
</protein>
<dbReference type="Proteomes" id="UP000515561">
    <property type="component" value="Chromosome"/>
</dbReference>
<dbReference type="AlphaFoldDB" id="A0A6S6R459"/>
<keyword evidence="2" id="KW-0288">FMN</keyword>
<name>A0A6S6R459_9FIRM</name>
<dbReference type="Gene3D" id="3.40.50.360">
    <property type="match status" value="1"/>
</dbReference>
<dbReference type="Pfam" id="PF03358">
    <property type="entry name" value="FMN_red"/>
    <property type="match status" value="1"/>
</dbReference>
<dbReference type="InterPro" id="IPR051796">
    <property type="entry name" value="ISF_SsuE-like"/>
</dbReference>
<dbReference type="EMBL" id="AP023367">
    <property type="protein sequence ID" value="BCJ96916.1"/>
    <property type="molecule type" value="Genomic_DNA"/>
</dbReference>
<dbReference type="GO" id="GO:0016491">
    <property type="term" value="F:oxidoreductase activity"/>
    <property type="evidence" value="ECO:0007669"/>
    <property type="project" value="InterPro"/>
</dbReference>
<evidence type="ECO:0000259" key="3">
    <source>
        <dbReference type="Pfam" id="PF03358"/>
    </source>
</evidence>
<evidence type="ECO:0000256" key="2">
    <source>
        <dbReference type="ARBA" id="ARBA00022643"/>
    </source>
</evidence>
<dbReference type="PANTHER" id="PTHR43278:SF4">
    <property type="entry name" value="NAD(P)H-DEPENDENT FMN-CONTAINING OXIDOREDUCTASE YWQN-RELATED"/>
    <property type="match status" value="1"/>
</dbReference>
<evidence type="ECO:0000313" key="4">
    <source>
        <dbReference type="EMBL" id="BCJ96916.1"/>
    </source>
</evidence>
<evidence type="ECO:0000256" key="1">
    <source>
        <dbReference type="ARBA" id="ARBA00022630"/>
    </source>
</evidence>
<proteinExistence type="predicted"/>
<evidence type="ECO:0000313" key="5">
    <source>
        <dbReference type="Proteomes" id="UP000515561"/>
    </source>
</evidence>
<keyword evidence="5" id="KW-1185">Reference proteome</keyword>
<sequence>MGKKMKVLLINGSPKVHGCTYTALEEIAGELQKQGIDTEIFHVGNKPIRGCIGCGVCRSLSGKCTFDDDTVNVALLKAKEADGFIFGSPVHYAAASGQITSFLDRFFFAGSGYQYKPGAVILSCRRGGSTAAFDQLNKYLTISSMPVVSSQYWNMVHGNTPEEVKQDLEGMQTMRTLGKNMAWLLKSIQAGKEAGISLPEEEERLRTNFIR</sequence>
<organism evidence="4 5">
    <name type="scientific">Anaerocolumna cellulosilytica</name>
    <dbReference type="NCBI Taxonomy" id="433286"/>
    <lineage>
        <taxon>Bacteria</taxon>
        <taxon>Bacillati</taxon>
        <taxon>Bacillota</taxon>
        <taxon>Clostridia</taxon>
        <taxon>Lachnospirales</taxon>
        <taxon>Lachnospiraceae</taxon>
        <taxon>Anaerocolumna</taxon>
    </lineage>
</organism>
<keyword evidence="1" id="KW-0285">Flavoprotein</keyword>
<reference evidence="4 5" key="1">
    <citation type="journal article" date="2016" name="Int. J. Syst. Evol. Microbiol.">
        <title>Descriptions of Anaerotaenia torta gen. nov., sp. nov. and Anaerocolumna cellulosilytica gen. nov., sp. nov. isolated from a methanogenic reactor of cattle waste.</title>
        <authorList>
            <person name="Uek A."/>
            <person name="Ohtaki Y."/>
            <person name="Kaku N."/>
            <person name="Ueki K."/>
        </authorList>
    </citation>
    <scope>NUCLEOTIDE SEQUENCE [LARGE SCALE GENOMIC DNA]</scope>
    <source>
        <strain evidence="4 5">SN021</strain>
    </source>
</reference>
<dbReference type="InterPro" id="IPR005025">
    <property type="entry name" value="FMN_Rdtase-like_dom"/>
</dbReference>
<accession>A0A6S6R459</accession>
<dbReference type="PANTHER" id="PTHR43278">
    <property type="entry name" value="NAD(P)H-DEPENDENT FMN-CONTAINING OXIDOREDUCTASE YWQN-RELATED"/>
    <property type="match status" value="1"/>
</dbReference>
<dbReference type="KEGG" id="acel:acsn021_44850"/>
<feature type="domain" description="NADPH-dependent FMN reductase-like" evidence="3">
    <location>
        <begin position="5"/>
        <end position="158"/>
    </location>
</feature>
<gene>
    <name evidence="4" type="ORF">acsn021_44850</name>
</gene>
<dbReference type="SUPFAM" id="SSF52218">
    <property type="entry name" value="Flavoproteins"/>
    <property type="match status" value="1"/>
</dbReference>
<dbReference type="InterPro" id="IPR029039">
    <property type="entry name" value="Flavoprotein-like_sf"/>
</dbReference>